<dbReference type="EMBL" id="JAFIWB010000037">
    <property type="protein sequence ID" value="MBN6104713.1"/>
    <property type="molecule type" value="Genomic_DNA"/>
</dbReference>
<sequence length="166" mass="17668">MPRTSSPRRSRPACSTPPDLYGVAFTDANRDGHPLESMGPSRLYVAASDGRVVAPDPIGRGTAGDAFVQSQFSLHFDHLLGIPRRLLVALSGLVVAMLSITGVYLVVAHAAQPDDGCRTMRCSATGAVALHRPHRRCERRPTVPPTLGTLSAAPEAASVRLRHDKG</sequence>
<gene>
    <name evidence="2" type="ORF">JR064_21350</name>
</gene>
<proteinExistence type="predicted"/>
<keyword evidence="1" id="KW-1133">Transmembrane helix</keyword>
<dbReference type="Pfam" id="PF03929">
    <property type="entry name" value="PepSY_TM"/>
    <property type="match status" value="1"/>
</dbReference>
<evidence type="ECO:0000256" key="1">
    <source>
        <dbReference type="SAM" id="Phobius"/>
    </source>
</evidence>
<reference evidence="2 3" key="1">
    <citation type="submission" date="2021-02" db="EMBL/GenBank/DDBJ databases">
        <title>Taxonomically Unique Crown Gall-Associated Xanthomonas Stains Have Deficiency in Virulence Repertories.</title>
        <authorList>
            <person name="Mafakheri H."/>
            <person name="Taghavi S.M."/>
            <person name="Dimkic I."/>
            <person name="Nemanja K."/>
            <person name="Osdaghi E."/>
        </authorList>
    </citation>
    <scope>NUCLEOTIDE SEQUENCE [LARGE SCALE GENOMIC DNA]</scope>
    <source>
        <strain evidence="2 3">FX4</strain>
    </source>
</reference>
<dbReference type="InterPro" id="IPR005625">
    <property type="entry name" value="PepSY-ass_TM"/>
</dbReference>
<keyword evidence="1" id="KW-0812">Transmembrane</keyword>
<dbReference type="RefSeq" id="WP_206231057.1">
    <property type="nucleotide sequence ID" value="NZ_JAFIWB010000037.1"/>
</dbReference>
<evidence type="ECO:0000313" key="2">
    <source>
        <dbReference type="EMBL" id="MBN6104713.1"/>
    </source>
</evidence>
<comment type="caution">
    <text evidence="2">The sequence shown here is derived from an EMBL/GenBank/DDBJ whole genome shotgun (WGS) entry which is preliminary data.</text>
</comment>
<protein>
    <submittedName>
        <fullName evidence="2">PepSY domain-containing protein</fullName>
    </submittedName>
</protein>
<name>A0ABS3B7Y8_9XANT</name>
<accession>A0ABS3B7Y8</accession>
<dbReference type="Proteomes" id="UP000695802">
    <property type="component" value="Unassembled WGS sequence"/>
</dbReference>
<organism evidence="2 3">
    <name type="scientific">Xanthomonas bonasiae</name>
    <dbReference type="NCBI Taxonomy" id="2810351"/>
    <lineage>
        <taxon>Bacteria</taxon>
        <taxon>Pseudomonadati</taxon>
        <taxon>Pseudomonadota</taxon>
        <taxon>Gammaproteobacteria</taxon>
        <taxon>Lysobacterales</taxon>
        <taxon>Lysobacteraceae</taxon>
        <taxon>Xanthomonas</taxon>
    </lineage>
</organism>
<keyword evidence="3" id="KW-1185">Reference proteome</keyword>
<keyword evidence="1" id="KW-0472">Membrane</keyword>
<evidence type="ECO:0000313" key="3">
    <source>
        <dbReference type="Proteomes" id="UP000695802"/>
    </source>
</evidence>
<feature type="transmembrane region" description="Helical" evidence="1">
    <location>
        <begin position="86"/>
        <end position="107"/>
    </location>
</feature>